<name>A0A813RJ46_9BILA</name>
<dbReference type="AlphaFoldDB" id="A0A813RJ46"/>
<dbReference type="EMBL" id="CAJNOC010000615">
    <property type="protein sequence ID" value="CAF0783157.1"/>
    <property type="molecule type" value="Genomic_DNA"/>
</dbReference>
<proteinExistence type="predicted"/>
<dbReference type="OrthoDB" id="10635959at2759"/>
<sequence length="268" mass="30727">MIKQPSYENKILKSHCKPHLRIQTHQLFQENNKMQNTYESESYESMFNSAFINQSDIPYMSANIPDLDISNCFLDLTSSNSLDRSLIRCAPVSTKAINYSSVSYQSVSSSTGPNFSLSDSCLLFTTDDNIQTDLDQLTNVSEIQEEGANFQEIFQREELTETKNDSMKISCKNVVNYIMRPITNKIIKKINKKFKTTEKHEISERKVPVKLYSSPKQLKPIVVPEKVNKQIPRKYSQPKLSLNSNSLMIDSLMNNNFVKCGDLVTYFV</sequence>
<keyword evidence="2" id="KW-1185">Reference proteome</keyword>
<reference evidence="1" key="1">
    <citation type="submission" date="2021-02" db="EMBL/GenBank/DDBJ databases">
        <authorList>
            <person name="Nowell W R."/>
        </authorList>
    </citation>
    <scope>NUCLEOTIDE SEQUENCE</scope>
    <source>
        <strain evidence="1">Ploen Becks lab</strain>
    </source>
</reference>
<organism evidence="1 2">
    <name type="scientific">Brachionus calyciflorus</name>
    <dbReference type="NCBI Taxonomy" id="104777"/>
    <lineage>
        <taxon>Eukaryota</taxon>
        <taxon>Metazoa</taxon>
        <taxon>Spiralia</taxon>
        <taxon>Gnathifera</taxon>
        <taxon>Rotifera</taxon>
        <taxon>Eurotatoria</taxon>
        <taxon>Monogononta</taxon>
        <taxon>Pseudotrocha</taxon>
        <taxon>Ploima</taxon>
        <taxon>Brachionidae</taxon>
        <taxon>Brachionus</taxon>
    </lineage>
</organism>
<comment type="caution">
    <text evidence="1">The sequence shown here is derived from an EMBL/GenBank/DDBJ whole genome shotgun (WGS) entry which is preliminary data.</text>
</comment>
<gene>
    <name evidence="1" type="ORF">OXX778_LOCUS5572</name>
</gene>
<dbReference type="Proteomes" id="UP000663879">
    <property type="component" value="Unassembled WGS sequence"/>
</dbReference>
<evidence type="ECO:0000313" key="2">
    <source>
        <dbReference type="Proteomes" id="UP000663879"/>
    </source>
</evidence>
<protein>
    <submittedName>
        <fullName evidence="1">Uncharacterized protein</fullName>
    </submittedName>
</protein>
<accession>A0A813RJ46</accession>
<evidence type="ECO:0000313" key="1">
    <source>
        <dbReference type="EMBL" id="CAF0783157.1"/>
    </source>
</evidence>